<dbReference type="EMBL" id="JAEMHM010000010">
    <property type="protein sequence ID" value="MBJ6725779.1"/>
    <property type="molecule type" value="Genomic_DNA"/>
</dbReference>
<keyword evidence="2" id="KW-1185">Reference proteome</keyword>
<evidence type="ECO:0000313" key="1">
    <source>
        <dbReference type="EMBL" id="MBJ6725779.1"/>
    </source>
</evidence>
<proteinExistence type="predicted"/>
<comment type="caution">
    <text evidence="1">The sequence shown here is derived from an EMBL/GenBank/DDBJ whole genome shotgun (WGS) entry which is preliminary data.</text>
</comment>
<dbReference type="AlphaFoldDB" id="A0A8J7IRT6"/>
<sequence length="84" mass="9281">MFVRIVRTDGKIELAPAREIDLLIQEGEITAFCRAEGWVVIGKDAIRTTQVPYSGVGRRWSDIVKRCRSFARASVPDDTQGGGS</sequence>
<protein>
    <submittedName>
        <fullName evidence="1">Uncharacterized protein</fullName>
    </submittedName>
</protein>
<dbReference type="RefSeq" id="WP_199384668.1">
    <property type="nucleotide sequence ID" value="NZ_JAEMHM010000010.1"/>
</dbReference>
<evidence type="ECO:0000313" key="2">
    <source>
        <dbReference type="Proteomes" id="UP000636888"/>
    </source>
</evidence>
<dbReference type="NCBIfam" id="NF045719">
    <property type="entry name" value="GSU3473_fam"/>
    <property type="match status" value="1"/>
</dbReference>
<name>A0A8J7IRT6_9BACT</name>
<accession>A0A8J7IRT6</accession>
<dbReference type="Proteomes" id="UP000636888">
    <property type="component" value="Unassembled WGS sequence"/>
</dbReference>
<reference evidence="1" key="1">
    <citation type="submission" date="2020-12" db="EMBL/GenBank/DDBJ databases">
        <title>Geomonas sp. Red875, isolated from river sediment.</title>
        <authorList>
            <person name="Xu Z."/>
            <person name="Zhang Z."/>
            <person name="Masuda Y."/>
            <person name="Itoh H."/>
            <person name="Senoo K."/>
        </authorList>
    </citation>
    <scope>NUCLEOTIDE SEQUENCE</scope>
    <source>
        <strain evidence="1">Red875</strain>
    </source>
</reference>
<gene>
    <name evidence="1" type="ORF">JFN93_13750</name>
</gene>
<dbReference type="InterPro" id="IPR054686">
    <property type="entry name" value="GSU3473-like"/>
</dbReference>
<organism evidence="1 2">
    <name type="scientific">Geomesophilobacter sediminis</name>
    <dbReference type="NCBI Taxonomy" id="2798584"/>
    <lineage>
        <taxon>Bacteria</taxon>
        <taxon>Pseudomonadati</taxon>
        <taxon>Thermodesulfobacteriota</taxon>
        <taxon>Desulfuromonadia</taxon>
        <taxon>Geobacterales</taxon>
        <taxon>Geobacteraceae</taxon>
        <taxon>Geomesophilobacter</taxon>
    </lineage>
</organism>